<dbReference type="EMBL" id="CP020563">
    <property type="protein sequence ID" value="ARF72537.1"/>
    <property type="molecule type" value="Genomic_DNA"/>
</dbReference>
<feature type="transmembrane region" description="Helical" evidence="1">
    <location>
        <begin position="497"/>
        <end position="519"/>
    </location>
</feature>
<dbReference type="KEGG" id="kab:B7C62_09825"/>
<name>A0ABC8BQR4_9ACTN</name>
<feature type="transmembrane region" description="Helical" evidence="1">
    <location>
        <begin position="172"/>
        <end position="189"/>
    </location>
</feature>
<keyword evidence="1" id="KW-0472">Membrane</keyword>
<reference evidence="2 3" key="1">
    <citation type="submission" date="2017-04" db="EMBL/GenBank/DDBJ databases">
        <title>The complete genome sequence of Streptomyces albolongus YIM 101047, the producer of novel bafilomycins and novel odoriferous sesquiterpenoids.</title>
        <authorList>
            <person name="Yin M."/>
            <person name="Jiang Y."/>
        </authorList>
    </citation>
    <scope>NUCLEOTIDE SEQUENCE [LARGE SCALE GENOMIC DNA]</scope>
    <source>
        <strain evidence="2 3">YIM 101047</strain>
    </source>
</reference>
<dbReference type="AlphaFoldDB" id="A0ABC8BQR4"/>
<sequence>MKRPPVPLPADHIPPGTAAWRTPDARRWLDAAPARWARPVVAVPVLAASLVWDIAASPVDACTTAAPCGTDWPGIGLMALLLLTLYWVVRQPRLALVALGAVLAVFFTEGRSTAVFEEVSALVFLLAAAFTAVGLVHRLALAGRQRELALEAAGAVTHPLPAAARTFRRGRFSFLLAALMLAATVFGVWQTQRVADAYEERAARATQVSGVVTAVQQDGDDIAVLTVEADGRTHRFETDFPEDFPEDSRVDVVVDGDWAALVAEPFDAFGWEMLVMLASVAGLAFFANGVDGRTRARRLRREPLPVLRVLVREDHDDSRTWVFAADDREGLRPILHFHSMYAFEEEDEEEDIDDASEVDLSRVADIFRGEDPPPPLREAVLYGAPCTGAELAFVARDDPDDPDAPDEVSVQCSTTAVKSAVEGGPKLGAWSRRLESARGTKSAKNARRSVDEIAAGLTPTAAPRVWKAHGFSRAIGLGLLVVQGGGIWAALDDGLSWTWLWLIVGVPWLVTAVSTALTWRITADRDGLWVTGAWRVRQVRWDEITAVRHSDNGIHLRLGKDSTVEVSPTGWVWLERRLGREPHAVRAAEELGALLLRPELRPLEEAPTARQGMPVGPPLVALSVLWGAAVLLLL</sequence>
<keyword evidence="1" id="KW-0812">Transmembrane</keyword>
<evidence type="ECO:0000256" key="1">
    <source>
        <dbReference type="SAM" id="Phobius"/>
    </source>
</evidence>
<dbReference type="Proteomes" id="UP000192251">
    <property type="component" value="Chromosome"/>
</dbReference>
<feature type="transmembrane region" description="Helical" evidence="1">
    <location>
        <begin position="72"/>
        <end position="89"/>
    </location>
</feature>
<feature type="transmembrane region" description="Helical" evidence="1">
    <location>
        <begin position="96"/>
        <end position="116"/>
    </location>
</feature>
<protein>
    <recommendedName>
        <fullName evidence="4">PH domain-containing protein</fullName>
    </recommendedName>
</protein>
<feature type="transmembrane region" description="Helical" evidence="1">
    <location>
        <begin position="474"/>
        <end position="491"/>
    </location>
</feature>
<feature type="transmembrane region" description="Helical" evidence="1">
    <location>
        <begin position="268"/>
        <end position="290"/>
    </location>
</feature>
<organism evidence="2 3">
    <name type="scientific">Kitasatospora albolonga</name>
    <dbReference type="NCBI Taxonomy" id="68173"/>
    <lineage>
        <taxon>Bacteria</taxon>
        <taxon>Bacillati</taxon>
        <taxon>Actinomycetota</taxon>
        <taxon>Actinomycetes</taxon>
        <taxon>Kitasatosporales</taxon>
        <taxon>Streptomycetaceae</taxon>
        <taxon>Kitasatospora</taxon>
    </lineage>
</organism>
<evidence type="ECO:0000313" key="3">
    <source>
        <dbReference type="Proteomes" id="UP000192251"/>
    </source>
</evidence>
<evidence type="ECO:0000313" key="2">
    <source>
        <dbReference type="EMBL" id="ARF72537.1"/>
    </source>
</evidence>
<keyword evidence="1" id="KW-1133">Transmembrane helix</keyword>
<keyword evidence="3" id="KW-1185">Reference proteome</keyword>
<proteinExistence type="predicted"/>
<evidence type="ECO:0008006" key="4">
    <source>
        <dbReference type="Google" id="ProtNLM"/>
    </source>
</evidence>
<dbReference type="RefSeq" id="WP_084746134.1">
    <property type="nucleotide sequence ID" value="NZ_CP020563.1"/>
</dbReference>
<feature type="transmembrane region" description="Helical" evidence="1">
    <location>
        <begin position="122"/>
        <end position="141"/>
    </location>
</feature>
<gene>
    <name evidence="2" type="ORF">B7C62_09825</name>
</gene>
<accession>A0ABC8BQR4</accession>